<gene>
    <name evidence="1" type="ORF">DC53_21775</name>
</gene>
<dbReference type="EMBL" id="JJNZ01000249">
    <property type="protein sequence ID" value="KDC45542.1"/>
    <property type="molecule type" value="Genomic_DNA"/>
</dbReference>
<organism evidence="1 2">
    <name type="scientific">Pseudoalteromonas fuliginea</name>
    <dbReference type="NCBI Taxonomy" id="1872678"/>
    <lineage>
        <taxon>Bacteria</taxon>
        <taxon>Pseudomonadati</taxon>
        <taxon>Pseudomonadota</taxon>
        <taxon>Gammaproteobacteria</taxon>
        <taxon>Alteromonadales</taxon>
        <taxon>Pseudoalteromonadaceae</taxon>
        <taxon>Pseudoalteromonas</taxon>
    </lineage>
</organism>
<name>A0ABD3Y1Z6_9GAMM</name>
<reference evidence="1 2" key="1">
    <citation type="submission" date="2014-04" db="EMBL/GenBank/DDBJ databases">
        <title>Pseudoalteromonas galatheae sp. nov., isolated from a deep-sea polychaete near Canal Concepcion, Chile.</title>
        <authorList>
            <person name="Machado H.R."/>
            <person name="Gram L."/>
            <person name="Vynne N.G."/>
        </authorList>
    </citation>
    <scope>NUCLEOTIDE SEQUENCE [LARGE SCALE GENOMIC DNA]</scope>
    <source>
        <strain evidence="1 2">KMM216</strain>
    </source>
</reference>
<evidence type="ECO:0000313" key="2">
    <source>
        <dbReference type="Proteomes" id="UP000027154"/>
    </source>
</evidence>
<evidence type="ECO:0000313" key="1">
    <source>
        <dbReference type="EMBL" id="KDC45542.1"/>
    </source>
</evidence>
<comment type="caution">
    <text evidence="1">The sequence shown here is derived from an EMBL/GenBank/DDBJ whole genome shotgun (WGS) entry which is preliminary data.</text>
</comment>
<proteinExistence type="predicted"/>
<feature type="non-terminal residue" evidence="1">
    <location>
        <position position="1"/>
    </location>
</feature>
<sequence length="98" mass="10500">QNTGASQEEIKEVLSGMIVSAKNQHGSVATNAELAIVTGVAAKYDLNPLVKEMAAFVSGGKLQVTVMIDGWYKMVNRQPTFDGVEFDDHMDANGKLTA</sequence>
<protein>
    <submittedName>
        <fullName evidence="1">Uncharacterized protein</fullName>
    </submittedName>
</protein>
<dbReference type="AlphaFoldDB" id="A0ABD3Y1Z6"/>
<accession>A0ABD3Y1Z6</accession>
<feature type="non-terminal residue" evidence="1">
    <location>
        <position position="98"/>
    </location>
</feature>
<dbReference type="RefSeq" id="WP_033032685.1">
    <property type="nucleotide sequence ID" value="NZ_JJNZ01000249.1"/>
</dbReference>
<dbReference type="Proteomes" id="UP000027154">
    <property type="component" value="Unassembled WGS sequence"/>
</dbReference>